<proteinExistence type="predicted"/>
<name>A0AAQ3XDJ2_PASNO</name>
<organism evidence="1 2">
    <name type="scientific">Paspalum notatum var. saurae</name>
    <dbReference type="NCBI Taxonomy" id="547442"/>
    <lineage>
        <taxon>Eukaryota</taxon>
        <taxon>Viridiplantae</taxon>
        <taxon>Streptophyta</taxon>
        <taxon>Embryophyta</taxon>
        <taxon>Tracheophyta</taxon>
        <taxon>Spermatophyta</taxon>
        <taxon>Magnoliopsida</taxon>
        <taxon>Liliopsida</taxon>
        <taxon>Poales</taxon>
        <taxon>Poaceae</taxon>
        <taxon>PACMAD clade</taxon>
        <taxon>Panicoideae</taxon>
        <taxon>Andropogonodae</taxon>
        <taxon>Paspaleae</taxon>
        <taxon>Paspalinae</taxon>
        <taxon>Paspalum</taxon>
    </lineage>
</organism>
<protein>
    <recommendedName>
        <fullName evidence="3">F-box domain-containing protein</fullName>
    </recommendedName>
</protein>
<evidence type="ECO:0008006" key="3">
    <source>
        <dbReference type="Google" id="ProtNLM"/>
    </source>
</evidence>
<dbReference type="AlphaFoldDB" id="A0AAQ3XDJ2"/>
<keyword evidence="2" id="KW-1185">Reference proteome</keyword>
<reference evidence="1 2" key="1">
    <citation type="submission" date="2024-02" db="EMBL/GenBank/DDBJ databases">
        <title>High-quality chromosome-scale genome assembly of Pensacola bahiagrass (Paspalum notatum Flugge var. saurae).</title>
        <authorList>
            <person name="Vega J.M."/>
            <person name="Podio M."/>
            <person name="Orjuela J."/>
            <person name="Siena L.A."/>
            <person name="Pessino S.C."/>
            <person name="Combes M.C."/>
            <person name="Mariac C."/>
            <person name="Albertini E."/>
            <person name="Pupilli F."/>
            <person name="Ortiz J.P.A."/>
            <person name="Leblanc O."/>
        </authorList>
    </citation>
    <scope>NUCLEOTIDE SEQUENCE [LARGE SCALE GENOMIC DNA]</scope>
    <source>
        <strain evidence="1">R1</strain>
        <tissue evidence="1">Leaf</tissue>
    </source>
</reference>
<dbReference type="EMBL" id="CP144753">
    <property type="protein sequence ID" value="WVZ92352.1"/>
    <property type="molecule type" value="Genomic_DNA"/>
</dbReference>
<evidence type="ECO:0000313" key="1">
    <source>
        <dbReference type="EMBL" id="WVZ92352.1"/>
    </source>
</evidence>
<accession>A0AAQ3XDJ2</accession>
<dbReference type="Proteomes" id="UP001341281">
    <property type="component" value="Chromosome 09"/>
</dbReference>
<gene>
    <name evidence="1" type="ORF">U9M48_038425</name>
</gene>
<evidence type="ECO:0000313" key="2">
    <source>
        <dbReference type="Proteomes" id="UP001341281"/>
    </source>
</evidence>
<sequence length="133" mass="15042">MEPPHGRIRGDPAAAPAIIRWRLRLVCRHWRDVIRERTPATDNPPVPLAFVVNHSDHTHKKLWASAHAIDDLAEGRCREAWRSKLVPEARRYSKWERRYVQHDDGSDPAMVGTCNGLVCLSATTPSPAAPSPW</sequence>